<organism evidence="2 3">
    <name type="scientific">Angiostrongylus cantonensis</name>
    <name type="common">Rat lungworm</name>
    <dbReference type="NCBI Taxonomy" id="6313"/>
    <lineage>
        <taxon>Eukaryota</taxon>
        <taxon>Metazoa</taxon>
        <taxon>Ecdysozoa</taxon>
        <taxon>Nematoda</taxon>
        <taxon>Chromadorea</taxon>
        <taxon>Rhabditida</taxon>
        <taxon>Rhabditina</taxon>
        <taxon>Rhabditomorpha</taxon>
        <taxon>Strongyloidea</taxon>
        <taxon>Metastrongylidae</taxon>
        <taxon>Angiostrongylus</taxon>
    </lineage>
</organism>
<dbReference type="WBParaSite" id="ACAC_0000965201-mRNA-1">
    <property type="protein sequence ID" value="ACAC_0000965201-mRNA-1"/>
    <property type="gene ID" value="ACAC_0000965201"/>
</dbReference>
<dbReference type="Proteomes" id="UP000035642">
    <property type="component" value="Unassembled WGS sequence"/>
</dbReference>
<feature type="region of interest" description="Disordered" evidence="1">
    <location>
        <begin position="1"/>
        <end position="45"/>
    </location>
</feature>
<feature type="region of interest" description="Disordered" evidence="1">
    <location>
        <begin position="365"/>
        <end position="387"/>
    </location>
</feature>
<accession>A0A0K0DFC1</accession>
<protein>
    <submittedName>
        <fullName evidence="3">Uncharacterized protein</fullName>
    </submittedName>
</protein>
<reference evidence="2" key="1">
    <citation type="submission" date="2012-09" db="EMBL/GenBank/DDBJ databases">
        <authorList>
            <person name="Martin A.A."/>
        </authorList>
    </citation>
    <scope>NUCLEOTIDE SEQUENCE</scope>
</reference>
<feature type="compositionally biased region" description="Low complexity" evidence="1">
    <location>
        <begin position="365"/>
        <end position="380"/>
    </location>
</feature>
<dbReference type="AlphaFoldDB" id="A0A0K0DFC1"/>
<evidence type="ECO:0000313" key="2">
    <source>
        <dbReference type="Proteomes" id="UP000035642"/>
    </source>
</evidence>
<sequence>MPRLIGSRPRKPLLSVAEKVSGTSRSEDVEKDVHPTMASTPSNTVDDRDVQWYADHFQNTEVAQIPRGKVTQRVGLFYNAKNSHVVVNDISSAVRKTSNKQIGRLVAPEQFEKHPETACTAGSPALVQGGRSHQFVGDKGVASQKYSERQEDFSYASSIGSERGSRPLHLLTNGVACTSSEPVVDRPVRSTYKSSSVGDLAMRQHERMCTPPNHRATHLVPCKTRNEFTLSGVATRILSALPPIYLRDDHHEKYDTVAVRLLSESLKRGQLIPGSSSHIFRSFLDCTGGLSAAGNPSWENDNACENIFQNDLFENEDMSAAQPVTPELERLFNHTVTEMNADGHFELSMYLKSLKYGVSSLMTPSSVDSPPFHSSPPSSDSNHELAVKHNPFFRSECDLERS</sequence>
<name>A0A0K0DFC1_ANGCA</name>
<reference evidence="3" key="2">
    <citation type="submission" date="2017-02" db="UniProtKB">
        <authorList>
            <consortium name="WormBaseParasite"/>
        </authorList>
    </citation>
    <scope>IDENTIFICATION</scope>
</reference>
<evidence type="ECO:0000256" key="1">
    <source>
        <dbReference type="SAM" id="MobiDB-lite"/>
    </source>
</evidence>
<evidence type="ECO:0000313" key="3">
    <source>
        <dbReference type="WBParaSite" id="ACAC_0000965201-mRNA-1"/>
    </source>
</evidence>
<keyword evidence="2" id="KW-1185">Reference proteome</keyword>
<feature type="compositionally biased region" description="Basic and acidic residues" evidence="1">
    <location>
        <begin position="25"/>
        <end position="34"/>
    </location>
</feature>
<proteinExistence type="predicted"/>